<dbReference type="InterPro" id="IPR004107">
    <property type="entry name" value="Integrase_SAM-like_N"/>
</dbReference>
<gene>
    <name evidence="8" type="ORF">B5F14_08820</name>
</gene>
<evidence type="ECO:0000256" key="1">
    <source>
        <dbReference type="ARBA" id="ARBA00008857"/>
    </source>
</evidence>
<dbReference type="GO" id="GO:0003677">
    <property type="term" value="F:DNA binding"/>
    <property type="evidence" value="ECO:0007669"/>
    <property type="project" value="UniProtKB-UniRule"/>
</dbReference>
<dbReference type="EMBL" id="NFKM01000020">
    <property type="protein sequence ID" value="OUP57573.1"/>
    <property type="molecule type" value="Genomic_DNA"/>
</dbReference>
<dbReference type="Gene3D" id="1.10.150.130">
    <property type="match status" value="1"/>
</dbReference>
<dbReference type="GO" id="GO:0006310">
    <property type="term" value="P:DNA recombination"/>
    <property type="evidence" value="ECO:0007669"/>
    <property type="project" value="UniProtKB-KW"/>
</dbReference>
<evidence type="ECO:0000256" key="4">
    <source>
        <dbReference type="ARBA" id="ARBA00023172"/>
    </source>
</evidence>
<dbReference type="SUPFAM" id="SSF56349">
    <property type="entry name" value="DNA breaking-rejoining enzymes"/>
    <property type="match status" value="1"/>
</dbReference>
<dbReference type="InterPro" id="IPR028259">
    <property type="entry name" value="AP2-like_int_N"/>
</dbReference>
<reference evidence="9" key="1">
    <citation type="submission" date="2017-04" db="EMBL/GenBank/DDBJ databases">
        <title>Function of individual gut microbiota members based on whole genome sequencing of pure cultures obtained from chicken caecum.</title>
        <authorList>
            <person name="Medvecky M."/>
            <person name="Cejkova D."/>
            <person name="Polansky O."/>
            <person name="Karasova D."/>
            <person name="Kubasova T."/>
            <person name="Cizek A."/>
            <person name="Rychlik I."/>
        </authorList>
    </citation>
    <scope>NUCLEOTIDE SEQUENCE [LARGE SCALE GENOMIC DNA]</scope>
    <source>
        <strain evidence="9">An178</strain>
    </source>
</reference>
<dbReference type="InterPro" id="IPR010998">
    <property type="entry name" value="Integrase_recombinase_N"/>
</dbReference>
<dbReference type="Pfam" id="PF14659">
    <property type="entry name" value="Phage_int_SAM_3"/>
    <property type="match status" value="1"/>
</dbReference>
<accession>A0A1Y4LLI9</accession>
<evidence type="ECO:0000313" key="8">
    <source>
        <dbReference type="EMBL" id="OUP57573.1"/>
    </source>
</evidence>
<dbReference type="AlphaFoldDB" id="A0A1Y4LLI9"/>
<evidence type="ECO:0000313" key="9">
    <source>
        <dbReference type="Proteomes" id="UP000195447"/>
    </source>
</evidence>
<feature type="domain" description="Core-binding (CB)" evidence="7">
    <location>
        <begin position="59"/>
        <end position="147"/>
    </location>
</feature>
<dbReference type="PANTHER" id="PTHR30349">
    <property type="entry name" value="PHAGE INTEGRASE-RELATED"/>
    <property type="match status" value="1"/>
</dbReference>
<sequence>MSVPGIYFDKRTKTYYVSKRYVDEMGNNKRLFKRGFKTQRGAKQYMNSFLMKEHGHLDMTFDDFIDVYYNDRKEHLKLNTFLTKQKIIETTIRPFFGNLKLNEVTPAIVMRWQNEILKTQTQYNEKYANSTLKTIHAQLSAVFNHAVKYYGLRQNPANVVGTMGKPEKKEMLFWTQEEYKKFSLEIMDKPISFYAFEVLYWCGIRLGELLALTKEDFDLENKKLRINKSYQKINGEDVITTPKTVNSNRYIDMPDALVEEMQNYFNELYGIKDTDRIFPITKSYLHHEMDRGTKAAGVKRIRIHDLRHSHVSLLIQKGFSAIAIAQRVGHESIRITYKYAHLFPSVGKDIANVLDREMEE</sequence>
<keyword evidence="3 5" id="KW-0238">DNA-binding</keyword>
<keyword evidence="4" id="KW-0233">DNA recombination</keyword>
<keyword evidence="9" id="KW-1185">Reference proteome</keyword>
<dbReference type="Gene3D" id="1.10.443.10">
    <property type="entry name" value="Intergrase catalytic core"/>
    <property type="match status" value="1"/>
</dbReference>
<protein>
    <submittedName>
        <fullName evidence="8">Site-specific integrase</fullName>
    </submittedName>
</protein>
<dbReference type="InterPro" id="IPR002104">
    <property type="entry name" value="Integrase_catalytic"/>
</dbReference>
<comment type="similarity">
    <text evidence="1">Belongs to the 'phage' integrase family.</text>
</comment>
<dbReference type="RefSeq" id="WP_087159039.1">
    <property type="nucleotide sequence ID" value="NZ_NFKM01000020.1"/>
</dbReference>
<dbReference type="InterPro" id="IPR044068">
    <property type="entry name" value="CB"/>
</dbReference>
<keyword evidence="2" id="KW-0229">DNA integration</keyword>
<dbReference type="PANTHER" id="PTHR30349:SF64">
    <property type="entry name" value="PROPHAGE INTEGRASE INTD-RELATED"/>
    <property type="match status" value="1"/>
</dbReference>
<dbReference type="PROSITE" id="PS51900">
    <property type="entry name" value="CB"/>
    <property type="match status" value="1"/>
</dbReference>
<dbReference type="Proteomes" id="UP000195447">
    <property type="component" value="Unassembled WGS sequence"/>
</dbReference>
<comment type="caution">
    <text evidence="8">The sequence shown here is derived from an EMBL/GenBank/DDBJ whole genome shotgun (WGS) entry which is preliminary data.</text>
</comment>
<evidence type="ECO:0000256" key="2">
    <source>
        <dbReference type="ARBA" id="ARBA00022908"/>
    </source>
</evidence>
<feature type="domain" description="Tyr recombinase" evidence="6">
    <location>
        <begin position="169"/>
        <end position="355"/>
    </location>
</feature>
<dbReference type="GO" id="GO:0015074">
    <property type="term" value="P:DNA integration"/>
    <property type="evidence" value="ECO:0007669"/>
    <property type="project" value="UniProtKB-KW"/>
</dbReference>
<evidence type="ECO:0000259" key="6">
    <source>
        <dbReference type="PROSITE" id="PS51898"/>
    </source>
</evidence>
<dbReference type="InterPro" id="IPR013762">
    <property type="entry name" value="Integrase-like_cat_sf"/>
</dbReference>
<name>A0A1Y4LLI9_9FIRM</name>
<dbReference type="PROSITE" id="PS51898">
    <property type="entry name" value="TYR_RECOMBINASE"/>
    <property type="match status" value="1"/>
</dbReference>
<proteinExistence type="inferred from homology"/>
<evidence type="ECO:0000256" key="5">
    <source>
        <dbReference type="PROSITE-ProRule" id="PRU01248"/>
    </source>
</evidence>
<dbReference type="Pfam" id="PF00589">
    <property type="entry name" value="Phage_integrase"/>
    <property type="match status" value="1"/>
</dbReference>
<dbReference type="Pfam" id="PF14657">
    <property type="entry name" value="Arm-DNA-bind_4"/>
    <property type="match status" value="1"/>
</dbReference>
<evidence type="ECO:0000256" key="3">
    <source>
        <dbReference type="ARBA" id="ARBA00023125"/>
    </source>
</evidence>
<dbReference type="InterPro" id="IPR011010">
    <property type="entry name" value="DNA_brk_join_enz"/>
</dbReference>
<organism evidence="8 9">
    <name type="scientific">Faecalitalea cylindroides</name>
    <dbReference type="NCBI Taxonomy" id="39483"/>
    <lineage>
        <taxon>Bacteria</taxon>
        <taxon>Bacillati</taxon>
        <taxon>Bacillota</taxon>
        <taxon>Erysipelotrichia</taxon>
        <taxon>Erysipelotrichales</taxon>
        <taxon>Erysipelotrichaceae</taxon>
        <taxon>Faecalitalea</taxon>
    </lineage>
</organism>
<evidence type="ECO:0000259" key="7">
    <source>
        <dbReference type="PROSITE" id="PS51900"/>
    </source>
</evidence>
<dbReference type="CDD" id="cd01189">
    <property type="entry name" value="INT_ICEBs1_C_like"/>
    <property type="match status" value="1"/>
</dbReference>
<dbReference type="InterPro" id="IPR050090">
    <property type="entry name" value="Tyrosine_recombinase_XerCD"/>
</dbReference>